<reference evidence="3 4" key="1">
    <citation type="submission" date="2019-07" db="EMBL/GenBank/DDBJ databases">
        <title>Genomic Encyclopedia of Type Strains, Phase IV (KMG-IV): sequencing the most valuable type-strain genomes for metagenomic binning, comparative biology and taxonomic classification.</title>
        <authorList>
            <person name="Goeker M."/>
        </authorList>
    </citation>
    <scope>NUCLEOTIDE SEQUENCE [LARGE SCALE GENOMIC DNA]</scope>
    <source>
        <strain evidence="3 4">SS015</strain>
    </source>
</reference>
<feature type="region of interest" description="Disordered" evidence="2">
    <location>
        <begin position="92"/>
        <end position="116"/>
    </location>
</feature>
<evidence type="ECO:0000313" key="3">
    <source>
        <dbReference type="EMBL" id="TYO96679.1"/>
    </source>
</evidence>
<keyword evidence="4" id="KW-1185">Reference proteome</keyword>
<comment type="caution">
    <text evidence="3">The sequence shown here is derived from an EMBL/GenBank/DDBJ whole genome shotgun (WGS) entry which is preliminary data.</text>
</comment>
<sequence>MDERRKMLLQLDELEQEMRKLEIRYDQYFSGIEKREPMKQRDALARRIRQLTSRHVVQTDVRFRLQGLATRFHTYTNYWDRILRLMDEGKFERGTGRIPPPAPPRASQPETTSDPTERVYRELVSAYEQTGSGRIPTREQVQALLERQKEKIRQKFGDREIDFIVVTDGGKPKLKVRAKKAT</sequence>
<evidence type="ECO:0000313" key="4">
    <source>
        <dbReference type="Proteomes" id="UP000324159"/>
    </source>
</evidence>
<dbReference type="OrthoDB" id="5498296at2"/>
<proteinExistence type="predicted"/>
<dbReference type="NCBIfam" id="NF041621">
    <property type="entry name" value="MXAN_5187_C_dom"/>
    <property type="match status" value="1"/>
</dbReference>
<dbReference type="RefSeq" id="WP_148896749.1">
    <property type="nucleotide sequence ID" value="NZ_VNIB01000013.1"/>
</dbReference>
<accession>A0A5D3WFM9</accession>
<evidence type="ECO:0000256" key="2">
    <source>
        <dbReference type="SAM" id="MobiDB-lite"/>
    </source>
</evidence>
<keyword evidence="1" id="KW-0175">Coiled coil</keyword>
<organism evidence="3 4">
    <name type="scientific">Geothermobacter ehrlichii</name>
    <dbReference type="NCBI Taxonomy" id="213224"/>
    <lineage>
        <taxon>Bacteria</taxon>
        <taxon>Pseudomonadati</taxon>
        <taxon>Thermodesulfobacteriota</taxon>
        <taxon>Desulfuromonadia</taxon>
        <taxon>Desulfuromonadales</taxon>
        <taxon>Geothermobacteraceae</taxon>
        <taxon>Geothermobacter</taxon>
    </lineage>
</organism>
<feature type="coiled-coil region" evidence="1">
    <location>
        <begin position="4"/>
        <end position="31"/>
    </location>
</feature>
<dbReference type="EMBL" id="VNIB01000013">
    <property type="protein sequence ID" value="TYO96679.1"/>
    <property type="molecule type" value="Genomic_DNA"/>
</dbReference>
<gene>
    <name evidence="3" type="ORF">EDC39_11369</name>
</gene>
<name>A0A5D3WFM9_9BACT</name>
<dbReference type="AlphaFoldDB" id="A0A5D3WFM9"/>
<evidence type="ECO:0000256" key="1">
    <source>
        <dbReference type="SAM" id="Coils"/>
    </source>
</evidence>
<dbReference type="Proteomes" id="UP000324159">
    <property type="component" value="Unassembled WGS sequence"/>
</dbReference>
<protein>
    <submittedName>
        <fullName evidence="3">Uncharacterized protein</fullName>
    </submittedName>
</protein>